<protein>
    <submittedName>
        <fullName evidence="1">Uncharacterized protein</fullName>
    </submittedName>
</protein>
<dbReference type="Proteomes" id="UP001619887">
    <property type="component" value="Unassembled WGS sequence"/>
</dbReference>
<evidence type="ECO:0000313" key="2">
    <source>
        <dbReference type="Proteomes" id="UP001619887"/>
    </source>
</evidence>
<evidence type="ECO:0000313" key="1">
    <source>
        <dbReference type="EMBL" id="KAL3055782.1"/>
    </source>
</evidence>
<gene>
    <name evidence="1" type="ORF">OYC64_018468</name>
</gene>
<name>A0ABD2GP21_PAGBO</name>
<reference evidence="1 2" key="2">
    <citation type="journal article" date="2024" name="G3 (Bethesda)">
        <title>The genome of the cryopelagic Antarctic bald notothen, Trematomus borchgrevinki.</title>
        <authorList>
            <person name="Rayamajhi N."/>
            <person name="Rivera-Colon A.G."/>
            <person name="Minhas B.F."/>
            <person name="Cheng C.C."/>
            <person name="Catchen J.M."/>
        </authorList>
    </citation>
    <scope>NUCLEOTIDE SEQUENCE [LARGE SCALE GENOMIC DNA]</scope>
    <source>
        <strain evidence="1">AGRC-2024</strain>
    </source>
</reference>
<accession>A0ABD2GP21</accession>
<keyword evidence="2" id="KW-1185">Reference proteome</keyword>
<dbReference type="AlphaFoldDB" id="A0ABD2GP21"/>
<dbReference type="PANTHER" id="PTHR32046">
    <property type="entry name" value="G DOMAIN-CONTAINING PROTEIN"/>
    <property type="match status" value="1"/>
</dbReference>
<dbReference type="EMBL" id="JBIYXZ010002077">
    <property type="protein sequence ID" value="KAL3055782.1"/>
    <property type="molecule type" value="Genomic_DNA"/>
</dbReference>
<sequence>MGPDGNCKVCPGKCHWGQHFNQKYRWEYEQVKEKQTVQALKQKYLKALEGKGTVQDVIDQLKAEYQRVQVEVRDMMQRSAKCLNRLGEIALKPDPLSASEYIDMLIEGEKSEAKLGWKQRVEYLMEMRGQNEIMAKARSGENLL</sequence>
<reference evidence="1 2" key="1">
    <citation type="journal article" date="2022" name="G3 (Bethesda)">
        <title>Evaluating Illumina-, Nanopore-, and PacBio-based genome assembly strategies with the bald notothen, Trematomus borchgrevinki.</title>
        <authorList>
            <person name="Rayamajhi N."/>
            <person name="Cheng C.C."/>
            <person name="Catchen J.M."/>
        </authorList>
    </citation>
    <scope>NUCLEOTIDE SEQUENCE [LARGE SCALE GENOMIC DNA]</scope>
    <source>
        <strain evidence="1">AGRC-2024</strain>
    </source>
</reference>
<comment type="caution">
    <text evidence="1">The sequence shown here is derived from an EMBL/GenBank/DDBJ whole genome shotgun (WGS) entry which is preliminary data.</text>
</comment>
<dbReference type="PANTHER" id="PTHR32046:SF14">
    <property type="match status" value="1"/>
</dbReference>
<proteinExistence type="predicted"/>
<organism evidence="1 2">
    <name type="scientific">Pagothenia borchgrevinki</name>
    <name type="common">Bald rockcod</name>
    <name type="synonym">Trematomus borchgrevinki</name>
    <dbReference type="NCBI Taxonomy" id="8213"/>
    <lineage>
        <taxon>Eukaryota</taxon>
        <taxon>Metazoa</taxon>
        <taxon>Chordata</taxon>
        <taxon>Craniata</taxon>
        <taxon>Vertebrata</taxon>
        <taxon>Euteleostomi</taxon>
        <taxon>Actinopterygii</taxon>
        <taxon>Neopterygii</taxon>
        <taxon>Teleostei</taxon>
        <taxon>Neoteleostei</taxon>
        <taxon>Acanthomorphata</taxon>
        <taxon>Eupercaria</taxon>
        <taxon>Perciformes</taxon>
        <taxon>Notothenioidei</taxon>
        <taxon>Nototheniidae</taxon>
        <taxon>Pagothenia</taxon>
    </lineage>
</organism>